<dbReference type="InterPro" id="IPR005481">
    <property type="entry name" value="BC-like_N"/>
</dbReference>
<evidence type="ECO:0000256" key="1">
    <source>
        <dbReference type="ARBA" id="ARBA00001953"/>
    </source>
</evidence>
<evidence type="ECO:0000313" key="10">
    <source>
        <dbReference type="EMBL" id="WZK88353.1"/>
    </source>
</evidence>
<dbReference type="InterPro" id="IPR011764">
    <property type="entry name" value="Biotin_carboxylation_dom"/>
</dbReference>
<dbReference type="Proteomes" id="UP001623232">
    <property type="component" value="Chromosome"/>
</dbReference>
<feature type="domain" description="ATP-grasp" evidence="8">
    <location>
        <begin position="121"/>
        <end position="319"/>
    </location>
</feature>
<accession>A0ABZ2XR58</accession>
<evidence type="ECO:0000256" key="2">
    <source>
        <dbReference type="ARBA" id="ARBA00022598"/>
    </source>
</evidence>
<dbReference type="InterPro" id="IPR005482">
    <property type="entry name" value="Biotin_COase_C"/>
</dbReference>
<protein>
    <submittedName>
        <fullName evidence="10">Biotin carboxylase N-terminal domain-containing protein</fullName>
    </submittedName>
</protein>
<dbReference type="SUPFAM" id="SSF52440">
    <property type="entry name" value="PreATP-grasp domain"/>
    <property type="match status" value="1"/>
</dbReference>
<dbReference type="PANTHER" id="PTHR18866:SF33">
    <property type="entry name" value="METHYLCROTONOYL-COA CARBOXYLASE SUBUNIT ALPHA, MITOCHONDRIAL-RELATED"/>
    <property type="match status" value="1"/>
</dbReference>
<proteinExistence type="predicted"/>
<dbReference type="InterPro" id="IPR050856">
    <property type="entry name" value="Biotin_carboxylase_complex"/>
</dbReference>
<dbReference type="PROSITE" id="PS50975">
    <property type="entry name" value="ATP_GRASP"/>
    <property type="match status" value="1"/>
</dbReference>
<comment type="cofactor">
    <cofactor evidence="1">
        <name>biotin</name>
        <dbReference type="ChEBI" id="CHEBI:57586"/>
    </cofactor>
</comment>
<dbReference type="Pfam" id="PF00364">
    <property type="entry name" value="Biotin_lipoyl"/>
    <property type="match status" value="1"/>
</dbReference>
<dbReference type="InterPro" id="IPR011054">
    <property type="entry name" value="Rudment_hybrid_motif"/>
</dbReference>
<keyword evidence="3 6" id="KW-0547">Nucleotide-binding</keyword>
<keyword evidence="5" id="KW-0092">Biotin</keyword>
<evidence type="ECO:0000259" key="7">
    <source>
        <dbReference type="PROSITE" id="PS50968"/>
    </source>
</evidence>
<evidence type="ECO:0000259" key="9">
    <source>
        <dbReference type="PROSITE" id="PS50979"/>
    </source>
</evidence>
<feature type="domain" description="Biotin carboxylation" evidence="9">
    <location>
        <begin position="2"/>
        <end position="446"/>
    </location>
</feature>
<dbReference type="PROSITE" id="PS00867">
    <property type="entry name" value="CPSASE_2"/>
    <property type="match status" value="1"/>
</dbReference>
<dbReference type="PROSITE" id="PS50979">
    <property type="entry name" value="BC"/>
    <property type="match status" value="1"/>
</dbReference>
<evidence type="ECO:0000256" key="5">
    <source>
        <dbReference type="ARBA" id="ARBA00023267"/>
    </source>
</evidence>
<dbReference type="PROSITE" id="PS50968">
    <property type="entry name" value="BIOTINYL_LIPOYL"/>
    <property type="match status" value="1"/>
</dbReference>
<dbReference type="PANTHER" id="PTHR18866">
    <property type="entry name" value="CARBOXYLASE:PYRUVATE/ACETYL-COA/PROPIONYL-COA CARBOXYLASE"/>
    <property type="match status" value="1"/>
</dbReference>
<organism evidence="10 11">
    <name type="scientific">Aliisedimentitalea scapharcae</name>
    <dbReference type="NCBI Taxonomy" id="1524259"/>
    <lineage>
        <taxon>Bacteria</taxon>
        <taxon>Pseudomonadati</taxon>
        <taxon>Pseudomonadota</taxon>
        <taxon>Alphaproteobacteria</taxon>
        <taxon>Rhodobacterales</taxon>
        <taxon>Roseobacteraceae</taxon>
        <taxon>Aliisedimentitalea</taxon>
    </lineage>
</organism>
<dbReference type="SMART" id="SM00878">
    <property type="entry name" value="Biotin_carb_C"/>
    <property type="match status" value="1"/>
</dbReference>
<dbReference type="Gene3D" id="2.40.50.100">
    <property type="match status" value="1"/>
</dbReference>
<dbReference type="InterPro" id="IPR005479">
    <property type="entry name" value="CPAse_ATP-bd"/>
</dbReference>
<dbReference type="SUPFAM" id="SSF51230">
    <property type="entry name" value="Single hybrid motif"/>
    <property type="match status" value="1"/>
</dbReference>
<dbReference type="InterPro" id="IPR011761">
    <property type="entry name" value="ATP-grasp"/>
</dbReference>
<evidence type="ECO:0000313" key="11">
    <source>
        <dbReference type="Proteomes" id="UP001623232"/>
    </source>
</evidence>
<dbReference type="SUPFAM" id="SSF56059">
    <property type="entry name" value="Glutathione synthetase ATP-binding domain-like"/>
    <property type="match status" value="1"/>
</dbReference>
<keyword evidence="2" id="KW-0436">Ligase</keyword>
<gene>
    <name evidence="10" type="ORF">QEZ52_17385</name>
</gene>
<name>A0ABZ2XR58_9RHOB</name>
<dbReference type="Pfam" id="PF02786">
    <property type="entry name" value="CPSase_L_D2"/>
    <property type="match status" value="1"/>
</dbReference>
<evidence type="ECO:0000256" key="3">
    <source>
        <dbReference type="ARBA" id="ARBA00022741"/>
    </source>
</evidence>
<reference evidence="10 11" key="1">
    <citation type="submission" date="2023-04" db="EMBL/GenBank/DDBJ databases">
        <title>Complete genome sequence of Alisedimentitalea scapharcae.</title>
        <authorList>
            <person name="Rong J.-C."/>
            <person name="Yi M.-L."/>
            <person name="Zhao Q."/>
        </authorList>
    </citation>
    <scope>NUCLEOTIDE SEQUENCE [LARGE SCALE GENOMIC DNA]</scope>
    <source>
        <strain evidence="10 11">KCTC 42119</strain>
    </source>
</reference>
<dbReference type="Pfam" id="PF02785">
    <property type="entry name" value="Biotin_carb_C"/>
    <property type="match status" value="1"/>
</dbReference>
<dbReference type="EMBL" id="CP123584">
    <property type="protein sequence ID" value="WZK88353.1"/>
    <property type="molecule type" value="Genomic_DNA"/>
</dbReference>
<dbReference type="Pfam" id="PF00289">
    <property type="entry name" value="Biotin_carb_N"/>
    <property type="match status" value="1"/>
</dbReference>
<evidence type="ECO:0000259" key="8">
    <source>
        <dbReference type="PROSITE" id="PS50975"/>
    </source>
</evidence>
<dbReference type="CDD" id="cd06850">
    <property type="entry name" value="biotinyl_domain"/>
    <property type="match status" value="1"/>
</dbReference>
<dbReference type="InterPro" id="IPR000089">
    <property type="entry name" value="Biotin_lipoyl"/>
</dbReference>
<dbReference type="Gene3D" id="3.30.470.20">
    <property type="entry name" value="ATP-grasp fold, B domain"/>
    <property type="match status" value="1"/>
</dbReference>
<evidence type="ECO:0000256" key="6">
    <source>
        <dbReference type="PROSITE-ProRule" id="PRU00409"/>
    </source>
</evidence>
<dbReference type="RefSeq" id="WP_406645739.1">
    <property type="nucleotide sequence ID" value="NZ_CP123584.1"/>
</dbReference>
<dbReference type="InterPro" id="IPR016185">
    <property type="entry name" value="PreATP-grasp_dom_sf"/>
</dbReference>
<dbReference type="InterPro" id="IPR011053">
    <property type="entry name" value="Single_hybrid_motif"/>
</dbReference>
<evidence type="ECO:0000256" key="4">
    <source>
        <dbReference type="ARBA" id="ARBA00022840"/>
    </source>
</evidence>
<sequence length="660" mass="70215">MMFDTLLIANRGEIACRIMRTARAMGIRTVAVYSDADRDALHVQLADTSVHIGGAAARDSYLRVDRIIAAAQTSSAQALHPGYGFLSERPDLAEACVQAGLIWVGPHPHAIRIMGAKIEAKAVALAAGVPCLPGYAGADQRDETLIAAAHDIGLPVMIKASAGGGGKGMRVVHDPGGLADAIKSARAESERAFGEGRLMIEKLVQNPRHIEVQLLGDKHGNLLHLHERDCSVQRNHQKLLEEAPAPNLSATTRDAMFDAALRLGREIGYDSAGTVEFVMEGETEAYHFLEMNTRLQVEHTVTEEVTGLDLVEQQLRVAAGQPLGLTQADIRCCGHAIEARLTAEDAALGFRPQTGEILHWAPDPGLRCDSGVQTGSVVASHYDSMIAKLIAHGPDRDSARKSLIRGLERTGVAGLGTNRLFLRDALARDAFAQGCATTGFIAAQWPDGWAAPAAQTTRLAALARHSAQPSGTSPWYGLGGMRLLDQAGQPACAQYLETDAPDAAVEIRGRQGQFEVTSREGTVSCLITRASATEMNVIENGFSSRYGVFDTGTEIWLWSPAFDTSHRLSLAGDLRLATRSTTDTAPDRIVAPIPGLVADLPVAVGKVVQKGETVVVLESMKLLMELKAMADGVVSAIACEPGATVDAGEILIRIDITKGA</sequence>
<keyword evidence="4 6" id="KW-0067">ATP-binding</keyword>
<dbReference type="SUPFAM" id="SSF51246">
    <property type="entry name" value="Rudiment single hybrid motif"/>
    <property type="match status" value="1"/>
</dbReference>
<feature type="domain" description="Lipoyl-binding" evidence="7">
    <location>
        <begin position="580"/>
        <end position="655"/>
    </location>
</feature>
<keyword evidence="11" id="KW-1185">Reference proteome</keyword>